<dbReference type="InterPro" id="IPR054505">
    <property type="entry name" value="Myb_DNA-bind_8"/>
</dbReference>
<evidence type="ECO:0000313" key="4">
    <source>
        <dbReference type="Proteomes" id="UP000756346"/>
    </source>
</evidence>
<dbReference type="RefSeq" id="XP_046018609.1">
    <property type="nucleotide sequence ID" value="XM_046157863.1"/>
</dbReference>
<organism evidence="3 4">
    <name type="scientific">Microdochium trichocladiopsis</name>
    <dbReference type="NCBI Taxonomy" id="1682393"/>
    <lineage>
        <taxon>Eukaryota</taxon>
        <taxon>Fungi</taxon>
        <taxon>Dikarya</taxon>
        <taxon>Ascomycota</taxon>
        <taxon>Pezizomycotina</taxon>
        <taxon>Sordariomycetes</taxon>
        <taxon>Xylariomycetidae</taxon>
        <taxon>Xylariales</taxon>
        <taxon>Microdochiaceae</taxon>
        <taxon>Microdochium</taxon>
    </lineage>
</organism>
<dbReference type="EMBL" id="JAGTJQ010000001">
    <property type="protein sequence ID" value="KAH7040554.1"/>
    <property type="molecule type" value="Genomic_DNA"/>
</dbReference>
<dbReference type="GeneID" id="70187409"/>
<feature type="compositionally biased region" description="Gly residues" evidence="1">
    <location>
        <begin position="56"/>
        <end position="73"/>
    </location>
</feature>
<reference evidence="3" key="1">
    <citation type="journal article" date="2021" name="Nat. Commun.">
        <title>Genetic determinants of endophytism in the Arabidopsis root mycobiome.</title>
        <authorList>
            <person name="Mesny F."/>
            <person name="Miyauchi S."/>
            <person name="Thiergart T."/>
            <person name="Pickel B."/>
            <person name="Atanasova L."/>
            <person name="Karlsson M."/>
            <person name="Huettel B."/>
            <person name="Barry K.W."/>
            <person name="Haridas S."/>
            <person name="Chen C."/>
            <person name="Bauer D."/>
            <person name="Andreopoulos W."/>
            <person name="Pangilinan J."/>
            <person name="LaButti K."/>
            <person name="Riley R."/>
            <person name="Lipzen A."/>
            <person name="Clum A."/>
            <person name="Drula E."/>
            <person name="Henrissat B."/>
            <person name="Kohler A."/>
            <person name="Grigoriev I.V."/>
            <person name="Martin F.M."/>
            <person name="Hacquard S."/>
        </authorList>
    </citation>
    <scope>NUCLEOTIDE SEQUENCE</scope>
    <source>
        <strain evidence="3">MPI-CAGE-CH-0230</strain>
    </source>
</reference>
<proteinExistence type="predicted"/>
<evidence type="ECO:0000259" key="2">
    <source>
        <dbReference type="Pfam" id="PF22980"/>
    </source>
</evidence>
<gene>
    <name evidence="3" type="ORF">B0I36DRAFT_357836</name>
</gene>
<dbReference type="OrthoDB" id="5353914at2759"/>
<evidence type="ECO:0000256" key="1">
    <source>
        <dbReference type="SAM" id="MobiDB-lite"/>
    </source>
</evidence>
<feature type="compositionally biased region" description="Low complexity" evidence="1">
    <location>
        <begin position="74"/>
        <end position="84"/>
    </location>
</feature>
<comment type="caution">
    <text evidence="3">The sequence shown here is derived from an EMBL/GenBank/DDBJ whole genome shotgun (WGS) entry which is preliminary data.</text>
</comment>
<evidence type="ECO:0000313" key="3">
    <source>
        <dbReference type="EMBL" id="KAH7040554.1"/>
    </source>
</evidence>
<protein>
    <recommendedName>
        <fullName evidence="2">Myb-like DNA-binding domain-containing protein</fullName>
    </recommendedName>
</protein>
<dbReference type="Pfam" id="PF22980">
    <property type="entry name" value="Myb_DNA-bind_8"/>
    <property type="match status" value="1"/>
</dbReference>
<feature type="region of interest" description="Disordered" evidence="1">
    <location>
        <begin position="53"/>
        <end position="133"/>
    </location>
</feature>
<dbReference type="AlphaFoldDB" id="A0A9P8YK86"/>
<accession>A0A9P8YK86</accession>
<keyword evidence="4" id="KW-1185">Reference proteome</keyword>
<feature type="domain" description="Myb-like DNA-binding" evidence="2">
    <location>
        <begin position="6"/>
        <end position="54"/>
    </location>
</feature>
<name>A0A9P8YK86_9PEZI</name>
<dbReference type="Proteomes" id="UP000756346">
    <property type="component" value="Unassembled WGS sequence"/>
</dbReference>
<sequence>MAPTTSDETVKFLVACIRHSASGRIDWQAVADECGVPTKNAASMRYTRLLKAHGVTPGGAGGSGGNGGNGAGNGTPANSPAKARATPKKKAAADGEAGSPAKKRKVKGKDKAEDEMEDIETVKNEGDGEDAQV</sequence>